<keyword evidence="3" id="KW-0677">Repeat</keyword>
<dbReference type="InterPro" id="IPR001589">
    <property type="entry name" value="Actinin_actin-bd_CS"/>
</dbReference>
<proteinExistence type="inferred from homology"/>
<keyword evidence="4" id="KW-0009">Actin-binding</keyword>
<dbReference type="Pfam" id="PF00435">
    <property type="entry name" value="Spectrin"/>
    <property type="match status" value="2"/>
</dbReference>
<reference evidence="9" key="1">
    <citation type="journal article" date="2020" name="Ecol. Evol.">
        <title>Genome structure and content of the rice root-knot nematode (Meloidogyne graminicola).</title>
        <authorList>
            <person name="Phan N.T."/>
            <person name="Danchin E.G.J."/>
            <person name="Klopp C."/>
            <person name="Perfus-Barbeoch L."/>
            <person name="Kozlowski D.K."/>
            <person name="Koutsovoulos G.D."/>
            <person name="Lopez-Roques C."/>
            <person name="Bouchez O."/>
            <person name="Zahm M."/>
            <person name="Besnard G."/>
            <person name="Bellafiore S."/>
        </authorList>
    </citation>
    <scope>NUCLEOTIDE SEQUENCE</scope>
    <source>
        <strain evidence="9">VN-18</strain>
    </source>
</reference>
<dbReference type="CDD" id="cd21193">
    <property type="entry name" value="CH_beta_spectrin_rpt1"/>
    <property type="match status" value="1"/>
</dbReference>
<evidence type="ECO:0000256" key="6">
    <source>
        <dbReference type="SAM" id="MobiDB-lite"/>
    </source>
</evidence>
<dbReference type="SMART" id="SM00233">
    <property type="entry name" value="PH"/>
    <property type="match status" value="1"/>
</dbReference>
<evidence type="ECO:0000256" key="3">
    <source>
        <dbReference type="ARBA" id="ARBA00022737"/>
    </source>
</evidence>
<dbReference type="InterPro" id="IPR001605">
    <property type="entry name" value="PH_dom-spectrin-type"/>
</dbReference>
<feature type="coiled-coil region" evidence="5">
    <location>
        <begin position="464"/>
        <end position="491"/>
    </location>
</feature>
<name>A0A8S9ZZS6_9BILA</name>
<evidence type="ECO:0000256" key="4">
    <source>
        <dbReference type="ARBA" id="ARBA00023203"/>
    </source>
</evidence>
<dbReference type="PROSITE" id="PS50003">
    <property type="entry name" value="PH_DOMAIN"/>
    <property type="match status" value="1"/>
</dbReference>
<dbReference type="OrthoDB" id="10017054at2759"/>
<evidence type="ECO:0000256" key="5">
    <source>
        <dbReference type="SAM" id="Coils"/>
    </source>
</evidence>
<accession>A0A8S9ZZS6</accession>
<dbReference type="FunFam" id="1.10.418.10:FF:000004">
    <property type="entry name" value="Spectrin beta chain"/>
    <property type="match status" value="1"/>
</dbReference>
<comment type="similarity">
    <text evidence="1">Belongs to the spectrin family.</text>
</comment>
<evidence type="ECO:0008006" key="11">
    <source>
        <dbReference type="Google" id="ProtNLM"/>
    </source>
</evidence>
<dbReference type="InterPro" id="IPR011993">
    <property type="entry name" value="PH-like_dom_sf"/>
</dbReference>
<dbReference type="Gene3D" id="1.20.58.60">
    <property type="match status" value="2"/>
</dbReference>
<dbReference type="InterPro" id="IPR041681">
    <property type="entry name" value="PH_9"/>
</dbReference>
<gene>
    <name evidence="9" type="ORF">Mgra_00002066</name>
</gene>
<dbReference type="Pfam" id="PF15410">
    <property type="entry name" value="PH_9"/>
    <property type="match status" value="1"/>
</dbReference>
<dbReference type="SUPFAM" id="SSF47576">
    <property type="entry name" value="Calponin-homology domain, CH-domain"/>
    <property type="match status" value="1"/>
</dbReference>
<dbReference type="InterPro" id="IPR001715">
    <property type="entry name" value="CH_dom"/>
</dbReference>
<dbReference type="InterPro" id="IPR001849">
    <property type="entry name" value="PH_domain"/>
</dbReference>
<dbReference type="SMART" id="SM00033">
    <property type="entry name" value="CH"/>
    <property type="match status" value="2"/>
</dbReference>
<evidence type="ECO:0000259" key="8">
    <source>
        <dbReference type="PROSITE" id="PS50021"/>
    </source>
</evidence>
<evidence type="ECO:0000256" key="1">
    <source>
        <dbReference type="ARBA" id="ARBA00006826"/>
    </source>
</evidence>
<feature type="region of interest" description="Disordered" evidence="6">
    <location>
        <begin position="1115"/>
        <end position="1138"/>
    </location>
</feature>
<dbReference type="GO" id="GO:0003779">
    <property type="term" value="F:actin binding"/>
    <property type="evidence" value="ECO:0007669"/>
    <property type="project" value="UniProtKB-KW"/>
</dbReference>
<dbReference type="Pfam" id="PF00307">
    <property type="entry name" value="CH"/>
    <property type="match status" value="2"/>
</dbReference>
<evidence type="ECO:0000259" key="7">
    <source>
        <dbReference type="PROSITE" id="PS50003"/>
    </source>
</evidence>
<keyword evidence="10" id="KW-1185">Reference proteome</keyword>
<dbReference type="GO" id="GO:0005543">
    <property type="term" value="F:phospholipid binding"/>
    <property type="evidence" value="ECO:0007669"/>
    <property type="project" value="InterPro"/>
</dbReference>
<dbReference type="Gene3D" id="2.30.29.30">
    <property type="entry name" value="Pleckstrin-homology domain (PH domain)/Phosphotyrosine-binding domain (PTB)"/>
    <property type="match status" value="1"/>
</dbReference>
<dbReference type="PANTHER" id="PTHR11915">
    <property type="entry name" value="SPECTRIN/FILAMIN RELATED CYTOSKELETAL PROTEIN"/>
    <property type="match status" value="1"/>
</dbReference>
<dbReference type="PRINTS" id="PR00683">
    <property type="entry name" value="SPECTRINPH"/>
</dbReference>
<dbReference type="EMBL" id="JABEBT010000012">
    <property type="protein sequence ID" value="KAF7638383.1"/>
    <property type="molecule type" value="Genomic_DNA"/>
</dbReference>
<organism evidence="9 10">
    <name type="scientific">Meloidogyne graminicola</name>
    <dbReference type="NCBI Taxonomy" id="189291"/>
    <lineage>
        <taxon>Eukaryota</taxon>
        <taxon>Metazoa</taxon>
        <taxon>Ecdysozoa</taxon>
        <taxon>Nematoda</taxon>
        <taxon>Chromadorea</taxon>
        <taxon>Rhabditida</taxon>
        <taxon>Tylenchina</taxon>
        <taxon>Tylenchomorpha</taxon>
        <taxon>Tylenchoidea</taxon>
        <taxon>Meloidogynidae</taxon>
        <taxon>Meloidogyninae</taxon>
        <taxon>Meloidogyne</taxon>
    </lineage>
</organism>
<feature type="non-terminal residue" evidence="9">
    <location>
        <position position="1159"/>
    </location>
</feature>
<dbReference type="PROSITE" id="PS00019">
    <property type="entry name" value="ACTININ_1"/>
    <property type="match status" value="1"/>
</dbReference>
<feature type="domain" description="Calponin-homology (CH)" evidence="8">
    <location>
        <begin position="27"/>
        <end position="131"/>
    </location>
</feature>
<keyword evidence="5" id="KW-0175">Coiled coil</keyword>
<evidence type="ECO:0000313" key="9">
    <source>
        <dbReference type="EMBL" id="KAF7638383.1"/>
    </source>
</evidence>
<dbReference type="GO" id="GO:0016020">
    <property type="term" value="C:membrane"/>
    <property type="evidence" value="ECO:0007669"/>
    <property type="project" value="UniProtKB-ARBA"/>
</dbReference>
<dbReference type="PROSITE" id="PS00020">
    <property type="entry name" value="ACTININ_2"/>
    <property type="match status" value="1"/>
</dbReference>
<dbReference type="Proteomes" id="UP000605970">
    <property type="component" value="Unassembled WGS sequence"/>
</dbReference>
<dbReference type="CDD" id="cd00176">
    <property type="entry name" value="SPEC"/>
    <property type="match status" value="1"/>
</dbReference>
<evidence type="ECO:0000313" key="10">
    <source>
        <dbReference type="Proteomes" id="UP000605970"/>
    </source>
</evidence>
<dbReference type="InterPro" id="IPR036872">
    <property type="entry name" value="CH_dom_sf"/>
</dbReference>
<dbReference type="FunFam" id="2.30.29.30:FF:000024">
    <property type="entry name" value="Spectrin beta chain"/>
    <property type="match status" value="1"/>
</dbReference>
<comment type="caution">
    <text evidence="9">The sequence shown here is derived from an EMBL/GenBank/DDBJ whole genome shotgun (WGS) entry which is preliminary data.</text>
</comment>
<feature type="domain" description="PH" evidence="7">
    <location>
        <begin position="963"/>
        <end position="1071"/>
    </location>
</feature>
<dbReference type="InterPro" id="IPR018159">
    <property type="entry name" value="Spectrin/alpha-actinin"/>
</dbReference>
<evidence type="ECO:0000256" key="2">
    <source>
        <dbReference type="ARBA" id="ARBA00022467"/>
    </source>
</evidence>
<protein>
    <recommendedName>
        <fullName evidence="11">Spectrin beta chain</fullName>
    </recommendedName>
</protein>
<keyword evidence="2" id="KW-0117">Actin capping</keyword>
<dbReference type="Gene3D" id="1.10.418.10">
    <property type="entry name" value="Calponin-like domain"/>
    <property type="match status" value="3"/>
</dbReference>
<dbReference type="InterPro" id="IPR002017">
    <property type="entry name" value="Spectrin_repeat"/>
</dbReference>
<dbReference type="SUPFAM" id="SSF50729">
    <property type="entry name" value="PH domain-like"/>
    <property type="match status" value="1"/>
</dbReference>
<dbReference type="AlphaFoldDB" id="A0A8S9ZZS6"/>
<dbReference type="CDD" id="cd10571">
    <property type="entry name" value="PH_beta_spectrin"/>
    <property type="match status" value="1"/>
</dbReference>
<sequence>MEEDLLQDETLYFERNRIKLLKDERKDIQKKTFTKWCNTYLSRARMEIQDLFADLGDGIILLKFLEIISGESLGKPNKGRMRVQKIENINKSLEFLKQKKIQLENIGAEDIADGNEHLILGLIWTIILRFTIENIEIEAKESGERKHAKEALLLWCQRKTAGYPNVRIDNFSSSWRSANLNMAFDVAERKLDIARLLDAEDVNVACPDEKSTITYVSLFYHCFAKEKSELTGARRVAKVVGELVQLDQLQEDYEQLAADLLCWIHKKITELSDRNFPNLLNLLLELLALFSCFRKEEKPQNIERKEKNAGRRRSYIPPEGLGLHDIESAWRELEKAEHSRQGALINELQRQERLEFRAELFYKKADVRDAWLREMQLVLNQFECNECTQTIESDLRLLRNISAEAIPKTSRFSLLTELCNELQKENFHDIENICKREKDILSRWNKFLEMLSQKEAELGRLGELGILLGELEELGEELTELGEELGKLKKKDCKHFGEAELLQRLEFAENNICAKREWLIQLGKRAKHYSKNVTSKYGQNGTEQLAECLCEREQQLDYLQFELKQHRAALQRDKEFFQVLELCAEVDRIGESIPRTFDHFEVLRGELNEQLQANHECFQEFRELMVWARQMHATITGEFLPKDVAGCEELSIRHKEFKNEISIKEIEKQKVINKWEKMLKEGQDELLTEIRLRIGMLDEVFSDLFRTWHRRQKIYEYNYDLQKWLTTASELENWLIEREKLLSLDWKGIIQDGLEAIEYQIKQFDSLLISLDAKGPHFEALKKLTLLEEHWQRLKSKEDCEKIVAATARLQQQKQARERRKTQEIILMGGSAGVINYYPSLPSKSTTNTRNNSISTNFEYSDEESSLTSSSPSLVVIEEPKEEKIPIEPSIGSPILSIEILQQQQPTSTTTTTINTIQQSQPSVVVSSYPVGMRVQPNGKNSGFTTRRTQSIRRSHHWDDMRTVDIHGYLERKQELQPGGKKSTFRSWKNYYTILCGQLFCFFKDEHNFMENIAAAAPLALYGSYSALNPEYIKKRFVFRLHTADGAQFLFAAPDQLKALEWVDKLNFRARLDPADQLLAFRHSTSEPLGITQSRRSPFCSTTTDMLSISRSMTLKPRPKPKELNNNQKEYLNNNNWGENSDEFIVEENDLDNLNNQNN</sequence>
<feature type="compositionally biased region" description="Low complexity" evidence="6">
    <location>
        <begin position="1124"/>
        <end position="1136"/>
    </location>
</feature>
<dbReference type="SUPFAM" id="SSF46966">
    <property type="entry name" value="Spectrin repeat"/>
    <property type="match status" value="4"/>
</dbReference>
<dbReference type="GO" id="GO:0051693">
    <property type="term" value="P:actin filament capping"/>
    <property type="evidence" value="ECO:0007669"/>
    <property type="project" value="UniProtKB-KW"/>
</dbReference>
<dbReference type="SMART" id="SM00150">
    <property type="entry name" value="SPEC"/>
    <property type="match status" value="4"/>
</dbReference>
<dbReference type="PROSITE" id="PS50021">
    <property type="entry name" value="CH"/>
    <property type="match status" value="1"/>
</dbReference>